<dbReference type="Pfam" id="PF00565">
    <property type="entry name" value="SNase"/>
    <property type="match status" value="1"/>
</dbReference>
<dbReference type="SUPFAM" id="SSF50199">
    <property type="entry name" value="Staphylococcal nuclease"/>
    <property type="match status" value="1"/>
</dbReference>
<dbReference type="InterPro" id="IPR035437">
    <property type="entry name" value="SNase_OB-fold_sf"/>
</dbReference>
<gene>
    <name evidence="2" type="ORF">SSX86_021550</name>
</gene>
<feature type="domain" description="TNase-like" evidence="1">
    <location>
        <begin position="228"/>
        <end position="388"/>
    </location>
</feature>
<dbReference type="SMART" id="SM00318">
    <property type="entry name" value="SNc"/>
    <property type="match status" value="1"/>
</dbReference>
<reference evidence="2 3" key="1">
    <citation type="submission" date="2024-04" db="EMBL/GenBank/DDBJ databases">
        <title>The reference genome of an endangered Asteraceae, Deinandra increscens subsp. villosa, native to the Central Coast of California.</title>
        <authorList>
            <person name="Guilliams M."/>
            <person name="Hasenstab-Lehman K."/>
            <person name="Meyer R."/>
            <person name="Mcevoy S."/>
        </authorList>
    </citation>
    <scope>NUCLEOTIDE SEQUENCE [LARGE SCALE GENOMIC DNA]</scope>
    <source>
        <tissue evidence="2">Leaf</tissue>
    </source>
</reference>
<dbReference type="EMBL" id="JBCNJP010000021">
    <property type="protein sequence ID" value="KAK9058933.1"/>
    <property type="molecule type" value="Genomic_DNA"/>
</dbReference>
<evidence type="ECO:0000313" key="2">
    <source>
        <dbReference type="EMBL" id="KAK9058933.1"/>
    </source>
</evidence>
<accession>A0AAP0GQ51</accession>
<dbReference type="PANTHER" id="PTHR12302:SF23">
    <property type="entry name" value="TNASE-LIKE DOMAIN-CONTAINING PROTEIN"/>
    <property type="match status" value="1"/>
</dbReference>
<keyword evidence="3" id="KW-1185">Reference proteome</keyword>
<comment type="caution">
    <text evidence="2">The sequence shown here is derived from an EMBL/GenBank/DDBJ whole genome shotgun (WGS) entry which is preliminary data.</text>
</comment>
<sequence>MEARLVDCATVCVPPHGTEPEGPATAAESKAAAFLFRPMKQNRKRAEPCKRTNVETTCTLSQHISHQRKINLHTQTKDAHTKEKNTDTCPTAQAQPEAPKLNHTQHNKKLTILISRRKSNIIKKVEPLPHIHNRRRHPRPRKTDLKETTDSFEALVKKFDDERPDSFEQANKLCTGVLYGLHREHQSDVQAFLEVYGFEVPKLEVLLAKPLIVKPLFSLTANGDELSIMDGDGFTVFEFVTPSKHTPRWVLKHLQQLGKGERNDLLKFSGRNEEEPNDYACVGQCLLKQRFPIRLRGVDAPEADQPYGIESRDALRKMLKGKRVQIVAYELCPHKWYLADVYVENKCVQELLLQEAAVWYLEKGSRQEQSWMKLHYSNKRNRKGLWGPPGASSGYQPTFPWRWMQKQDIWKKAPTGLRVPEEATPFTRK</sequence>
<proteinExistence type="predicted"/>
<protein>
    <recommendedName>
        <fullName evidence="1">TNase-like domain-containing protein</fullName>
    </recommendedName>
</protein>
<name>A0AAP0GQ51_9ASTR</name>
<evidence type="ECO:0000259" key="1">
    <source>
        <dbReference type="PROSITE" id="PS50830"/>
    </source>
</evidence>
<dbReference type="PANTHER" id="PTHR12302">
    <property type="entry name" value="EBNA2 BINDING PROTEIN P100"/>
    <property type="match status" value="1"/>
</dbReference>
<evidence type="ECO:0000313" key="3">
    <source>
        <dbReference type="Proteomes" id="UP001408789"/>
    </source>
</evidence>
<dbReference type="Gene3D" id="2.40.50.90">
    <property type="match status" value="1"/>
</dbReference>
<organism evidence="2 3">
    <name type="scientific">Deinandra increscens subsp. villosa</name>
    <dbReference type="NCBI Taxonomy" id="3103831"/>
    <lineage>
        <taxon>Eukaryota</taxon>
        <taxon>Viridiplantae</taxon>
        <taxon>Streptophyta</taxon>
        <taxon>Embryophyta</taxon>
        <taxon>Tracheophyta</taxon>
        <taxon>Spermatophyta</taxon>
        <taxon>Magnoliopsida</taxon>
        <taxon>eudicotyledons</taxon>
        <taxon>Gunneridae</taxon>
        <taxon>Pentapetalae</taxon>
        <taxon>asterids</taxon>
        <taxon>campanulids</taxon>
        <taxon>Asterales</taxon>
        <taxon>Asteraceae</taxon>
        <taxon>Asteroideae</taxon>
        <taxon>Heliantheae alliance</taxon>
        <taxon>Madieae</taxon>
        <taxon>Madiinae</taxon>
        <taxon>Deinandra</taxon>
    </lineage>
</organism>
<dbReference type="AlphaFoldDB" id="A0AAP0GQ51"/>
<dbReference type="InterPro" id="IPR016071">
    <property type="entry name" value="Staphylococal_nuclease_OB-fold"/>
</dbReference>
<dbReference type="GO" id="GO:0005737">
    <property type="term" value="C:cytoplasm"/>
    <property type="evidence" value="ECO:0007669"/>
    <property type="project" value="TreeGrafter"/>
</dbReference>
<dbReference type="PROSITE" id="PS50830">
    <property type="entry name" value="TNASE_3"/>
    <property type="match status" value="1"/>
</dbReference>
<dbReference type="Proteomes" id="UP001408789">
    <property type="component" value="Unassembled WGS sequence"/>
</dbReference>